<evidence type="ECO:0000313" key="2">
    <source>
        <dbReference type="EMBL" id="KAF2858594.1"/>
    </source>
</evidence>
<feature type="signal peptide" evidence="1">
    <location>
        <begin position="1"/>
        <end position="17"/>
    </location>
</feature>
<dbReference type="EMBL" id="MU006007">
    <property type="protein sequence ID" value="KAF2858594.1"/>
    <property type="molecule type" value="Genomic_DNA"/>
</dbReference>
<reference evidence="2" key="1">
    <citation type="journal article" date="2020" name="Stud. Mycol.">
        <title>101 Dothideomycetes genomes: a test case for predicting lifestyles and emergence of pathogens.</title>
        <authorList>
            <person name="Haridas S."/>
            <person name="Albert R."/>
            <person name="Binder M."/>
            <person name="Bloem J."/>
            <person name="Labutti K."/>
            <person name="Salamov A."/>
            <person name="Andreopoulos B."/>
            <person name="Baker S."/>
            <person name="Barry K."/>
            <person name="Bills G."/>
            <person name="Bluhm B."/>
            <person name="Cannon C."/>
            <person name="Castanera R."/>
            <person name="Culley D."/>
            <person name="Daum C."/>
            <person name="Ezra D."/>
            <person name="Gonzalez J."/>
            <person name="Henrissat B."/>
            <person name="Kuo A."/>
            <person name="Liang C."/>
            <person name="Lipzen A."/>
            <person name="Lutzoni F."/>
            <person name="Magnuson J."/>
            <person name="Mondo S."/>
            <person name="Nolan M."/>
            <person name="Ohm R."/>
            <person name="Pangilinan J."/>
            <person name="Park H.-J."/>
            <person name="Ramirez L."/>
            <person name="Alfaro M."/>
            <person name="Sun H."/>
            <person name="Tritt A."/>
            <person name="Yoshinaga Y."/>
            <person name="Zwiers L.-H."/>
            <person name="Turgeon B."/>
            <person name="Goodwin S."/>
            <person name="Spatafora J."/>
            <person name="Crous P."/>
            <person name="Grigoriev I."/>
        </authorList>
    </citation>
    <scope>NUCLEOTIDE SEQUENCE</scope>
    <source>
        <strain evidence="2">CBS 480.64</strain>
    </source>
</reference>
<dbReference type="GO" id="GO:0004497">
    <property type="term" value="F:monooxygenase activity"/>
    <property type="evidence" value="ECO:0007669"/>
    <property type="project" value="UniProtKB-KW"/>
</dbReference>
<keyword evidence="1" id="KW-0732">Signal</keyword>
<protein>
    <submittedName>
        <fullName evidence="2">Lytic polysaccharide monooxygenase</fullName>
    </submittedName>
</protein>
<dbReference type="Proteomes" id="UP000799421">
    <property type="component" value="Unassembled WGS sequence"/>
</dbReference>
<keyword evidence="2" id="KW-0503">Monooxygenase</keyword>
<sequence length="404" mass="41094">MYAKTVFVLSLALQAYGHIGVATPKIIPGSGGINGLNPLDASGSDFPCHGIALPTTGGLPMAAGSSQLLSFNLGGGARTAVHGGGSCQISITYETDPAKQKDPKNWFVIYSVEGGCPSNSHLNLDGVYNGPQGTYTGALSCSDPRSNGVDCVNDFNFTIPHGVKSGHAIMSWTWFNTVGNREMYQNCINAELTGGDGSEMDKFPTMFVGNLAEINTCPTTIFFDLEFPFPGEYATKKKPSGIAGSTASVYPMAKPTGAGCDGNGAPHGGYVAPAPSSSGAQESASASPDVYSSASPAAYPSASASPVGYSGVASPVQTSAATAAPTSTAAASTLQTLASPSPSVNSSPDGKCALGLVPCTGEHIVCIDDKSFGFCYDGCAVKQPIAPGTACRDGKIQGIFGRHV</sequence>
<accession>A0A6A7BTU0</accession>
<proteinExistence type="predicted"/>
<dbReference type="Gene3D" id="2.70.50.70">
    <property type="match status" value="1"/>
</dbReference>
<name>A0A6A7BTU0_9PEZI</name>
<dbReference type="OrthoDB" id="2342176at2759"/>
<feature type="chain" id="PRO_5025583249" evidence="1">
    <location>
        <begin position="18"/>
        <end position="404"/>
    </location>
</feature>
<gene>
    <name evidence="2" type="ORF">K470DRAFT_259677</name>
</gene>
<dbReference type="PANTHER" id="PTHR36182:SF2">
    <property type="entry name" value="LYTIC POLYSACCHARIDE MONOOXYGENASE"/>
    <property type="match status" value="1"/>
</dbReference>
<evidence type="ECO:0000313" key="3">
    <source>
        <dbReference type="Proteomes" id="UP000799421"/>
    </source>
</evidence>
<dbReference type="AlphaFoldDB" id="A0A6A7BTU0"/>
<keyword evidence="2" id="KW-0560">Oxidoreductase</keyword>
<organism evidence="2 3">
    <name type="scientific">Piedraia hortae CBS 480.64</name>
    <dbReference type="NCBI Taxonomy" id="1314780"/>
    <lineage>
        <taxon>Eukaryota</taxon>
        <taxon>Fungi</taxon>
        <taxon>Dikarya</taxon>
        <taxon>Ascomycota</taxon>
        <taxon>Pezizomycotina</taxon>
        <taxon>Dothideomycetes</taxon>
        <taxon>Dothideomycetidae</taxon>
        <taxon>Capnodiales</taxon>
        <taxon>Piedraiaceae</taxon>
        <taxon>Piedraia</taxon>
    </lineage>
</organism>
<keyword evidence="3" id="KW-1185">Reference proteome</keyword>
<evidence type="ECO:0000256" key="1">
    <source>
        <dbReference type="SAM" id="SignalP"/>
    </source>
</evidence>
<dbReference type="PANTHER" id="PTHR36182">
    <property type="entry name" value="PROTEIN, PUTATIVE (AFU_ORTHOLOGUE AFUA_6G10930)-RELATED"/>
    <property type="match status" value="1"/>
</dbReference>